<evidence type="ECO:0000313" key="4">
    <source>
        <dbReference type="EMBL" id="BAQ24136.1"/>
    </source>
</evidence>
<dbReference type="GO" id="GO:0003677">
    <property type="term" value="F:DNA binding"/>
    <property type="evidence" value="ECO:0007669"/>
    <property type="project" value="UniProtKB-UniRule"/>
</dbReference>
<organism evidence="4 5">
    <name type="scientific">Streptococcus troglodytae</name>
    <dbReference type="NCBI Taxonomy" id="1111760"/>
    <lineage>
        <taxon>Bacteria</taxon>
        <taxon>Bacillati</taxon>
        <taxon>Bacillota</taxon>
        <taxon>Bacilli</taxon>
        <taxon>Lactobacillales</taxon>
        <taxon>Streptococcaceae</taxon>
        <taxon>Streptococcus</taxon>
    </lineage>
</organism>
<evidence type="ECO:0000256" key="2">
    <source>
        <dbReference type="PROSITE-ProRule" id="PRU00335"/>
    </source>
</evidence>
<evidence type="ECO:0000256" key="1">
    <source>
        <dbReference type="ARBA" id="ARBA00023125"/>
    </source>
</evidence>
<dbReference type="KEGG" id="strg:SRT_08750"/>
<evidence type="ECO:0000313" key="5">
    <source>
        <dbReference type="Proteomes" id="UP000217758"/>
    </source>
</evidence>
<dbReference type="Proteomes" id="UP000217758">
    <property type="component" value="Chromosome"/>
</dbReference>
<proteinExistence type="predicted"/>
<feature type="DNA-binding region" description="H-T-H motif" evidence="2">
    <location>
        <begin position="29"/>
        <end position="48"/>
    </location>
</feature>
<dbReference type="Gene3D" id="1.10.357.10">
    <property type="entry name" value="Tetracycline Repressor, domain 2"/>
    <property type="match status" value="1"/>
</dbReference>
<dbReference type="PANTHER" id="PTHR30328:SF54">
    <property type="entry name" value="HTH-TYPE TRANSCRIPTIONAL REPRESSOR SCO4008"/>
    <property type="match status" value="1"/>
</dbReference>
<keyword evidence="5" id="KW-1185">Reference proteome</keyword>
<dbReference type="GO" id="GO:0006355">
    <property type="term" value="P:regulation of DNA-templated transcription"/>
    <property type="evidence" value="ECO:0007669"/>
    <property type="project" value="UniProtKB-ARBA"/>
</dbReference>
<evidence type="ECO:0000259" key="3">
    <source>
        <dbReference type="PROSITE" id="PS50977"/>
    </source>
</evidence>
<feature type="domain" description="HTH tetR-type" evidence="3">
    <location>
        <begin position="6"/>
        <end position="66"/>
    </location>
</feature>
<dbReference type="Pfam" id="PF00440">
    <property type="entry name" value="TetR_N"/>
    <property type="match status" value="1"/>
</dbReference>
<dbReference type="SUPFAM" id="SSF46689">
    <property type="entry name" value="Homeodomain-like"/>
    <property type="match status" value="1"/>
</dbReference>
<protein>
    <submittedName>
        <fullName evidence="4">Transcriptional regulator</fullName>
    </submittedName>
</protein>
<sequence>MVKKDETLNLEILNSAKKEFLTYGYQEASLRRICKNAGVTTGALYKRYSGKEALFGTLLEPTVQAIEMMKQKYLQNDYQLLRENRLSQMWNKSLDELTDIMHFIYDHEDSMRLLLFKSHGSTFETFQQQMIEELTDSTYHYLEQAHQEGKISHVLDKSQLRLTMTAYYKAIIQPLEQGWSYQEALLACQTIIKLFNWSRLLGF</sequence>
<dbReference type="RefSeq" id="WP_128833202.1">
    <property type="nucleotide sequence ID" value="NZ_AP014612.1"/>
</dbReference>
<dbReference type="PANTHER" id="PTHR30328">
    <property type="entry name" value="TRANSCRIPTIONAL REPRESSOR"/>
    <property type="match status" value="1"/>
</dbReference>
<dbReference type="EMBL" id="AP014612">
    <property type="protein sequence ID" value="BAQ24136.1"/>
    <property type="molecule type" value="Genomic_DNA"/>
</dbReference>
<accession>A0A1L7LIZ5</accession>
<dbReference type="InterPro" id="IPR050109">
    <property type="entry name" value="HTH-type_TetR-like_transc_reg"/>
</dbReference>
<dbReference type="InterPro" id="IPR009057">
    <property type="entry name" value="Homeodomain-like_sf"/>
</dbReference>
<dbReference type="PROSITE" id="PS50977">
    <property type="entry name" value="HTH_TETR_2"/>
    <property type="match status" value="1"/>
</dbReference>
<keyword evidence="1 2" id="KW-0238">DNA-binding</keyword>
<gene>
    <name evidence="4" type="ORF">SRT_08750</name>
</gene>
<name>A0A1L7LIZ5_9STRE</name>
<dbReference type="PRINTS" id="PR00455">
    <property type="entry name" value="HTHTETR"/>
</dbReference>
<reference evidence="4 5" key="1">
    <citation type="journal article" date="2016" name="Microbiol. Immunol.">
        <title>Complete genome sequence of Streptococcus troglodytae TKU31 isolated from the oral cavity of a chimpanzee (Pan troglodytes).</title>
        <authorList>
            <person name="Okamoto M."/>
            <person name="Naito M."/>
            <person name="Miyanohara M."/>
            <person name="Imai S."/>
            <person name="Nomura Y."/>
            <person name="Saito W."/>
            <person name="Momoi Y."/>
            <person name="Takada K."/>
            <person name="Miyabe-Nishiwaki T."/>
            <person name="Tomonaga M."/>
            <person name="Hanada N."/>
        </authorList>
    </citation>
    <scope>NUCLEOTIDE SEQUENCE [LARGE SCALE GENOMIC DNA]</scope>
    <source>
        <strain evidence="5">TKU 31</strain>
    </source>
</reference>
<dbReference type="AlphaFoldDB" id="A0A1L7LIZ5"/>
<dbReference type="InterPro" id="IPR001647">
    <property type="entry name" value="HTH_TetR"/>
</dbReference>